<protein>
    <submittedName>
        <fullName evidence="2">Uncharacterized protein</fullName>
    </submittedName>
</protein>
<reference evidence="2" key="1">
    <citation type="journal article" date="2020" name="Stud. Mycol.">
        <title>101 Dothideomycetes genomes: a test case for predicting lifestyles and emergence of pathogens.</title>
        <authorList>
            <person name="Haridas S."/>
            <person name="Albert R."/>
            <person name="Binder M."/>
            <person name="Bloem J."/>
            <person name="Labutti K."/>
            <person name="Salamov A."/>
            <person name="Andreopoulos B."/>
            <person name="Baker S."/>
            <person name="Barry K."/>
            <person name="Bills G."/>
            <person name="Bluhm B."/>
            <person name="Cannon C."/>
            <person name="Castanera R."/>
            <person name="Culley D."/>
            <person name="Daum C."/>
            <person name="Ezra D."/>
            <person name="Gonzalez J."/>
            <person name="Henrissat B."/>
            <person name="Kuo A."/>
            <person name="Liang C."/>
            <person name="Lipzen A."/>
            <person name="Lutzoni F."/>
            <person name="Magnuson J."/>
            <person name="Mondo S."/>
            <person name="Nolan M."/>
            <person name="Ohm R."/>
            <person name="Pangilinan J."/>
            <person name="Park H.-J."/>
            <person name="Ramirez L."/>
            <person name="Alfaro M."/>
            <person name="Sun H."/>
            <person name="Tritt A."/>
            <person name="Yoshinaga Y."/>
            <person name="Zwiers L.-H."/>
            <person name="Turgeon B."/>
            <person name="Goodwin S."/>
            <person name="Spatafora J."/>
            <person name="Crous P."/>
            <person name="Grigoriev I."/>
        </authorList>
    </citation>
    <scope>NUCLEOTIDE SEQUENCE</scope>
    <source>
        <strain evidence="2">CBS 122367</strain>
    </source>
</reference>
<dbReference type="Proteomes" id="UP000799291">
    <property type="component" value="Unassembled WGS sequence"/>
</dbReference>
<organism evidence="2 3">
    <name type="scientific">Lentithecium fluviatile CBS 122367</name>
    <dbReference type="NCBI Taxonomy" id="1168545"/>
    <lineage>
        <taxon>Eukaryota</taxon>
        <taxon>Fungi</taxon>
        <taxon>Dikarya</taxon>
        <taxon>Ascomycota</taxon>
        <taxon>Pezizomycotina</taxon>
        <taxon>Dothideomycetes</taxon>
        <taxon>Pleosporomycetidae</taxon>
        <taxon>Pleosporales</taxon>
        <taxon>Massarineae</taxon>
        <taxon>Lentitheciaceae</taxon>
        <taxon>Lentithecium</taxon>
    </lineage>
</organism>
<dbReference type="AlphaFoldDB" id="A0A6G1JB58"/>
<feature type="region of interest" description="Disordered" evidence="1">
    <location>
        <begin position="1"/>
        <end position="81"/>
    </location>
</feature>
<evidence type="ECO:0000313" key="2">
    <source>
        <dbReference type="EMBL" id="KAF2687797.1"/>
    </source>
</evidence>
<sequence length="158" mass="16442">MTMWEAVEQTRASTPSVSGTHDSATPSLDASSSHRPRPGALEARVSQRAPCHLHSPDALYQTPATANSCQRAPLQDADSKRGQRAACMANVTGRPAQASTGAPCRRAPTAPRAAARSSARWTLAGHGLTASDNFPAGDSARPLVPLAPMALRAPIRAS</sequence>
<dbReference type="EMBL" id="MU005574">
    <property type="protein sequence ID" value="KAF2687797.1"/>
    <property type="molecule type" value="Genomic_DNA"/>
</dbReference>
<keyword evidence="3" id="KW-1185">Reference proteome</keyword>
<proteinExistence type="predicted"/>
<name>A0A6G1JB58_9PLEO</name>
<evidence type="ECO:0000256" key="1">
    <source>
        <dbReference type="SAM" id="MobiDB-lite"/>
    </source>
</evidence>
<accession>A0A6G1JB58</accession>
<gene>
    <name evidence="2" type="ORF">K458DRAFT_385369</name>
</gene>
<evidence type="ECO:0000313" key="3">
    <source>
        <dbReference type="Proteomes" id="UP000799291"/>
    </source>
</evidence>
<feature type="compositionally biased region" description="Polar residues" evidence="1">
    <location>
        <begin position="10"/>
        <end position="33"/>
    </location>
</feature>